<evidence type="ECO:0008006" key="4">
    <source>
        <dbReference type="Google" id="ProtNLM"/>
    </source>
</evidence>
<dbReference type="EMBL" id="JAYJLD010000011">
    <property type="protein sequence ID" value="MEB3101852.1"/>
    <property type="molecule type" value="Genomic_DNA"/>
</dbReference>
<sequence length="128" mass="14496">MNKKISASLFTIIILLLSGCAINNGDRTRIQSYSNDGYMGLSSANPNLVTSPGYHTYSKDYRLMQDTLKRIPGIRRYWMNIEGGQVNVRLVLKEGLTSGEISGIYDRAYKDLSLMMPRYRINLIQPAK</sequence>
<accession>A0ABU5ZIZ8</accession>
<dbReference type="Proteomes" id="UP001310386">
    <property type="component" value="Unassembled WGS sequence"/>
</dbReference>
<dbReference type="PROSITE" id="PS51257">
    <property type="entry name" value="PROKAR_LIPOPROTEIN"/>
    <property type="match status" value="1"/>
</dbReference>
<dbReference type="RefSeq" id="WP_371753973.1">
    <property type="nucleotide sequence ID" value="NZ_JAYJLD010000011.1"/>
</dbReference>
<evidence type="ECO:0000313" key="3">
    <source>
        <dbReference type="Proteomes" id="UP001310386"/>
    </source>
</evidence>
<feature type="signal peptide" evidence="1">
    <location>
        <begin position="1"/>
        <end position="23"/>
    </location>
</feature>
<feature type="chain" id="PRO_5045884942" description="Lipoprotein" evidence="1">
    <location>
        <begin position="24"/>
        <end position="128"/>
    </location>
</feature>
<evidence type="ECO:0000313" key="2">
    <source>
        <dbReference type="EMBL" id="MEB3101852.1"/>
    </source>
</evidence>
<gene>
    <name evidence="2" type="ORF">VF724_09265</name>
</gene>
<keyword evidence="1" id="KW-0732">Signal</keyword>
<comment type="caution">
    <text evidence="2">The sequence shown here is derived from an EMBL/GenBank/DDBJ whole genome shotgun (WGS) entry which is preliminary data.</text>
</comment>
<proteinExistence type="predicted"/>
<reference evidence="2" key="1">
    <citation type="submission" date="2023-12" db="EMBL/GenBank/DDBJ databases">
        <title>Fervidustalea candida gen. nov., sp. nov., a novel member of the family Paenibacillaceae isolated from a geothermal area.</title>
        <authorList>
            <person name="Li W.-J."/>
            <person name="Jiao J.-Y."/>
            <person name="Chen Y."/>
        </authorList>
    </citation>
    <scope>NUCLEOTIDE SEQUENCE</scope>
    <source>
        <strain evidence="2">SYSU GA230002</strain>
    </source>
</reference>
<protein>
    <recommendedName>
        <fullName evidence="4">Lipoprotein</fullName>
    </recommendedName>
</protein>
<evidence type="ECO:0000256" key="1">
    <source>
        <dbReference type="SAM" id="SignalP"/>
    </source>
</evidence>
<name>A0ABU5ZIZ8_9BACL</name>
<organism evidence="2 3">
    <name type="scientific">Ferviditalea candida</name>
    <dbReference type="NCBI Taxonomy" id="3108399"/>
    <lineage>
        <taxon>Bacteria</taxon>
        <taxon>Bacillati</taxon>
        <taxon>Bacillota</taxon>
        <taxon>Bacilli</taxon>
        <taxon>Bacillales</taxon>
        <taxon>Paenibacillaceae</taxon>
        <taxon>Ferviditalea</taxon>
    </lineage>
</organism>
<keyword evidence="3" id="KW-1185">Reference proteome</keyword>